<dbReference type="AlphaFoldDB" id="A0A9D4C157"/>
<keyword evidence="2" id="KW-1185">Reference proteome</keyword>
<gene>
    <name evidence="1" type="ORF">DPMN_057975</name>
</gene>
<sequence length="58" mass="6888">MVLQYLTTLLECTDRIWHKTHLCKTRLTSDVDYLETKGSIRLIDMPTGVPLLVWRNLW</sequence>
<dbReference type="Proteomes" id="UP000828390">
    <property type="component" value="Unassembled WGS sequence"/>
</dbReference>
<evidence type="ECO:0000313" key="1">
    <source>
        <dbReference type="EMBL" id="KAH3715269.1"/>
    </source>
</evidence>
<organism evidence="1 2">
    <name type="scientific">Dreissena polymorpha</name>
    <name type="common">Zebra mussel</name>
    <name type="synonym">Mytilus polymorpha</name>
    <dbReference type="NCBI Taxonomy" id="45954"/>
    <lineage>
        <taxon>Eukaryota</taxon>
        <taxon>Metazoa</taxon>
        <taxon>Spiralia</taxon>
        <taxon>Lophotrochozoa</taxon>
        <taxon>Mollusca</taxon>
        <taxon>Bivalvia</taxon>
        <taxon>Autobranchia</taxon>
        <taxon>Heteroconchia</taxon>
        <taxon>Euheterodonta</taxon>
        <taxon>Imparidentia</taxon>
        <taxon>Neoheterodontei</taxon>
        <taxon>Myida</taxon>
        <taxon>Dreissenoidea</taxon>
        <taxon>Dreissenidae</taxon>
        <taxon>Dreissena</taxon>
    </lineage>
</organism>
<accession>A0A9D4C157</accession>
<proteinExistence type="predicted"/>
<name>A0A9D4C157_DREPO</name>
<comment type="caution">
    <text evidence="1">The sequence shown here is derived from an EMBL/GenBank/DDBJ whole genome shotgun (WGS) entry which is preliminary data.</text>
</comment>
<dbReference type="EMBL" id="JAIWYP010000013">
    <property type="protein sequence ID" value="KAH3715269.1"/>
    <property type="molecule type" value="Genomic_DNA"/>
</dbReference>
<protein>
    <submittedName>
        <fullName evidence="1">Uncharacterized protein</fullName>
    </submittedName>
</protein>
<reference evidence="1" key="1">
    <citation type="journal article" date="2019" name="bioRxiv">
        <title>The Genome of the Zebra Mussel, Dreissena polymorpha: A Resource for Invasive Species Research.</title>
        <authorList>
            <person name="McCartney M.A."/>
            <person name="Auch B."/>
            <person name="Kono T."/>
            <person name="Mallez S."/>
            <person name="Zhang Y."/>
            <person name="Obille A."/>
            <person name="Becker A."/>
            <person name="Abrahante J.E."/>
            <person name="Garbe J."/>
            <person name="Badalamenti J.P."/>
            <person name="Herman A."/>
            <person name="Mangelson H."/>
            <person name="Liachko I."/>
            <person name="Sullivan S."/>
            <person name="Sone E.D."/>
            <person name="Koren S."/>
            <person name="Silverstein K.A.T."/>
            <person name="Beckman K.B."/>
            <person name="Gohl D.M."/>
        </authorList>
    </citation>
    <scope>NUCLEOTIDE SEQUENCE</scope>
    <source>
        <strain evidence="1">Duluth1</strain>
        <tissue evidence="1">Whole animal</tissue>
    </source>
</reference>
<reference evidence="1" key="2">
    <citation type="submission" date="2020-11" db="EMBL/GenBank/DDBJ databases">
        <authorList>
            <person name="McCartney M.A."/>
            <person name="Auch B."/>
            <person name="Kono T."/>
            <person name="Mallez S."/>
            <person name="Becker A."/>
            <person name="Gohl D.M."/>
            <person name="Silverstein K.A.T."/>
            <person name="Koren S."/>
            <person name="Bechman K.B."/>
            <person name="Herman A."/>
            <person name="Abrahante J.E."/>
            <person name="Garbe J."/>
        </authorList>
    </citation>
    <scope>NUCLEOTIDE SEQUENCE</scope>
    <source>
        <strain evidence="1">Duluth1</strain>
        <tissue evidence="1">Whole animal</tissue>
    </source>
</reference>
<evidence type="ECO:0000313" key="2">
    <source>
        <dbReference type="Proteomes" id="UP000828390"/>
    </source>
</evidence>